<accession>A0ABS8AFR7</accession>
<protein>
    <recommendedName>
        <fullName evidence="3">STAS/SEC14 domain-containing protein</fullName>
    </recommendedName>
</protein>
<evidence type="ECO:0000313" key="1">
    <source>
        <dbReference type="EMBL" id="MCB2378552.1"/>
    </source>
</evidence>
<dbReference type="EMBL" id="JAJADQ010000006">
    <property type="protein sequence ID" value="MCB2378552.1"/>
    <property type="molecule type" value="Genomic_DNA"/>
</dbReference>
<sequence length="144" mass="16403">MPNSRVPRLYFENTAARLLQDPNGFLRVRWSANTRRLEETQAVFTHMRLALGRFNWSRILVDQRVMPPFTAAEQQWIAQHWLPLAVQEGGYRHGAVVVSAEVMVRLATSYITTQVLGLPLVYRSFEAEAEAVQWLLSQPVAPAA</sequence>
<keyword evidence="2" id="KW-1185">Reference proteome</keyword>
<organism evidence="1 2">
    <name type="scientific">Hymenobacter nitidus</name>
    <dbReference type="NCBI Taxonomy" id="2880929"/>
    <lineage>
        <taxon>Bacteria</taxon>
        <taxon>Pseudomonadati</taxon>
        <taxon>Bacteroidota</taxon>
        <taxon>Cytophagia</taxon>
        <taxon>Cytophagales</taxon>
        <taxon>Hymenobacteraceae</taxon>
        <taxon>Hymenobacter</taxon>
    </lineage>
</organism>
<name>A0ABS8AFR7_9BACT</name>
<evidence type="ECO:0000313" key="2">
    <source>
        <dbReference type="Proteomes" id="UP001165297"/>
    </source>
</evidence>
<reference evidence="1" key="1">
    <citation type="submission" date="2021-10" db="EMBL/GenBank/DDBJ databases">
        <authorList>
            <person name="Dean J.D."/>
            <person name="Kim M.K."/>
            <person name="Newey C.N."/>
            <person name="Stoker T.S."/>
            <person name="Thompson D.W."/>
            <person name="Grose J.H."/>
        </authorList>
    </citation>
    <scope>NUCLEOTIDE SEQUENCE</scope>
    <source>
        <strain evidence="1">BT635</strain>
    </source>
</reference>
<evidence type="ECO:0008006" key="3">
    <source>
        <dbReference type="Google" id="ProtNLM"/>
    </source>
</evidence>
<dbReference type="Proteomes" id="UP001165297">
    <property type="component" value="Unassembled WGS sequence"/>
</dbReference>
<dbReference type="RefSeq" id="WP_226186360.1">
    <property type="nucleotide sequence ID" value="NZ_JAJADQ010000006.1"/>
</dbReference>
<proteinExistence type="predicted"/>
<gene>
    <name evidence="1" type="ORF">LGH70_13210</name>
</gene>
<comment type="caution">
    <text evidence="1">The sequence shown here is derived from an EMBL/GenBank/DDBJ whole genome shotgun (WGS) entry which is preliminary data.</text>
</comment>